<dbReference type="InterPro" id="IPR008030">
    <property type="entry name" value="NmrA-like"/>
</dbReference>
<sequence>MILVTGAAGKTGLAVLAALQQQDAKTRAFVRHDEQISAVRQAGAAEVVVGNLLDADVWRLATTAVAAIYHICPNMHPQEVRIGQLMTAAARAVGNCRVVYHSVLHPQIREMAHHWRKLKVEKILFDSELDYTIVQPTAYMQNLLAYWPSITDEGILPVPYPAQTRLSLVDLQDVAAVATKLLTESGHSYATYELVGTEPLSQTAVADIFSQQLNRPVEVHSISLETWQNNAYTAGNLSEETIQTLSSMFTYYAQSGLTGNPKMLRFLLAREPTSLATFIKHH</sequence>
<proteinExistence type="predicted"/>
<dbReference type="PANTHER" id="PTHR43162:SF1">
    <property type="entry name" value="PRESTALK A DIFFERENTIATION PROTEIN A"/>
    <property type="match status" value="1"/>
</dbReference>
<gene>
    <name evidence="2" type="ORF">MNBD_CHLOROFLEXI01-456</name>
</gene>
<dbReference type="EMBL" id="UOEU01000489">
    <property type="protein sequence ID" value="VAW33884.1"/>
    <property type="molecule type" value="Genomic_DNA"/>
</dbReference>
<dbReference type="InterPro" id="IPR036291">
    <property type="entry name" value="NAD(P)-bd_dom_sf"/>
</dbReference>
<evidence type="ECO:0000259" key="1">
    <source>
        <dbReference type="Pfam" id="PF05368"/>
    </source>
</evidence>
<dbReference type="PANTHER" id="PTHR43162">
    <property type="match status" value="1"/>
</dbReference>
<name>A0A3B0VQQ6_9ZZZZ</name>
<accession>A0A3B0VQQ6</accession>
<reference evidence="2" key="1">
    <citation type="submission" date="2018-06" db="EMBL/GenBank/DDBJ databases">
        <authorList>
            <person name="Zhirakovskaya E."/>
        </authorList>
    </citation>
    <scope>NUCLEOTIDE SEQUENCE</scope>
</reference>
<dbReference type="Pfam" id="PF05368">
    <property type="entry name" value="NmrA"/>
    <property type="match status" value="1"/>
</dbReference>
<dbReference type="InterPro" id="IPR051604">
    <property type="entry name" value="Ergot_Alk_Oxidoreductase"/>
</dbReference>
<protein>
    <recommendedName>
        <fullName evidence="1">NmrA-like domain-containing protein</fullName>
    </recommendedName>
</protein>
<feature type="domain" description="NmrA-like" evidence="1">
    <location>
        <begin position="2"/>
        <end position="256"/>
    </location>
</feature>
<evidence type="ECO:0000313" key="2">
    <source>
        <dbReference type="EMBL" id="VAW33884.1"/>
    </source>
</evidence>
<dbReference type="SUPFAM" id="SSF51735">
    <property type="entry name" value="NAD(P)-binding Rossmann-fold domains"/>
    <property type="match status" value="1"/>
</dbReference>
<dbReference type="Gene3D" id="3.90.25.10">
    <property type="entry name" value="UDP-galactose 4-epimerase, domain 1"/>
    <property type="match status" value="1"/>
</dbReference>
<dbReference type="AlphaFoldDB" id="A0A3B0VQQ6"/>
<dbReference type="Gene3D" id="3.40.50.720">
    <property type="entry name" value="NAD(P)-binding Rossmann-like Domain"/>
    <property type="match status" value="1"/>
</dbReference>
<organism evidence="2">
    <name type="scientific">hydrothermal vent metagenome</name>
    <dbReference type="NCBI Taxonomy" id="652676"/>
    <lineage>
        <taxon>unclassified sequences</taxon>
        <taxon>metagenomes</taxon>
        <taxon>ecological metagenomes</taxon>
    </lineage>
</organism>